<evidence type="ECO:0000256" key="2">
    <source>
        <dbReference type="ARBA" id="ARBA00022857"/>
    </source>
</evidence>
<dbReference type="InterPro" id="IPR036291">
    <property type="entry name" value="NAD(P)-bd_dom_sf"/>
</dbReference>
<evidence type="ECO:0000313" key="4">
    <source>
        <dbReference type="Proteomes" id="UP000703269"/>
    </source>
</evidence>
<evidence type="ECO:0000256" key="1">
    <source>
        <dbReference type="ARBA" id="ARBA00006484"/>
    </source>
</evidence>
<dbReference type="InterPro" id="IPR002347">
    <property type="entry name" value="SDR_fam"/>
</dbReference>
<comment type="similarity">
    <text evidence="1">Belongs to the short-chain dehydrogenases/reductases (SDR) family.</text>
</comment>
<dbReference type="Gene3D" id="3.40.50.720">
    <property type="entry name" value="NAD(P)-binding Rossmann-like Domain"/>
    <property type="match status" value="1"/>
</dbReference>
<dbReference type="PANTHER" id="PTHR42760:SF127">
    <property type="entry name" value="3-KETOACYL-ACYL CARRIER PROTEIN REDUCTASE-RELATED"/>
    <property type="match status" value="1"/>
</dbReference>
<dbReference type="PRINTS" id="PR00081">
    <property type="entry name" value="GDHRDH"/>
</dbReference>
<organism evidence="3 4">
    <name type="scientific">Phanerochaete sordida</name>
    <dbReference type="NCBI Taxonomy" id="48140"/>
    <lineage>
        <taxon>Eukaryota</taxon>
        <taxon>Fungi</taxon>
        <taxon>Dikarya</taxon>
        <taxon>Basidiomycota</taxon>
        <taxon>Agaricomycotina</taxon>
        <taxon>Agaricomycetes</taxon>
        <taxon>Polyporales</taxon>
        <taxon>Phanerochaetaceae</taxon>
        <taxon>Phanerochaete</taxon>
    </lineage>
</organism>
<gene>
    <name evidence="3" type="ORF">PsYK624_015740</name>
</gene>
<reference evidence="3 4" key="1">
    <citation type="submission" date="2021-08" db="EMBL/GenBank/DDBJ databases">
        <title>Draft Genome Sequence of Phanerochaete sordida strain YK-624.</title>
        <authorList>
            <person name="Mori T."/>
            <person name="Dohra H."/>
            <person name="Suzuki T."/>
            <person name="Kawagishi H."/>
            <person name="Hirai H."/>
        </authorList>
    </citation>
    <scope>NUCLEOTIDE SEQUENCE [LARGE SCALE GENOMIC DNA]</scope>
    <source>
        <strain evidence="3 4">YK-624</strain>
    </source>
</reference>
<accession>A0A9P3L7Y6</accession>
<dbReference type="GO" id="GO:0006633">
    <property type="term" value="P:fatty acid biosynthetic process"/>
    <property type="evidence" value="ECO:0007669"/>
    <property type="project" value="TreeGrafter"/>
</dbReference>
<dbReference type="AlphaFoldDB" id="A0A9P3L7Y6"/>
<dbReference type="GO" id="GO:0016616">
    <property type="term" value="F:oxidoreductase activity, acting on the CH-OH group of donors, NAD or NADP as acceptor"/>
    <property type="evidence" value="ECO:0007669"/>
    <property type="project" value="TreeGrafter"/>
</dbReference>
<keyword evidence="4" id="KW-1185">Reference proteome</keyword>
<dbReference type="PANTHER" id="PTHR42760">
    <property type="entry name" value="SHORT-CHAIN DEHYDROGENASES/REDUCTASES FAMILY MEMBER"/>
    <property type="match status" value="1"/>
</dbReference>
<evidence type="ECO:0000313" key="3">
    <source>
        <dbReference type="EMBL" id="GJE85495.1"/>
    </source>
</evidence>
<proteinExistence type="inferred from homology"/>
<dbReference type="PROSITE" id="PS00061">
    <property type="entry name" value="ADH_SHORT"/>
    <property type="match status" value="1"/>
</dbReference>
<dbReference type="InterPro" id="IPR020904">
    <property type="entry name" value="Sc_DH/Rdtase_CS"/>
</dbReference>
<dbReference type="CDD" id="cd05233">
    <property type="entry name" value="SDR_c"/>
    <property type="match status" value="1"/>
</dbReference>
<dbReference type="Pfam" id="PF13561">
    <property type="entry name" value="adh_short_C2"/>
    <property type="match status" value="1"/>
</dbReference>
<dbReference type="EMBL" id="BPQB01000002">
    <property type="protein sequence ID" value="GJE85495.1"/>
    <property type="molecule type" value="Genomic_DNA"/>
</dbReference>
<sequence>MSSSLKGKLALITGCSGGIGSTTAKLLAQHGCSIAVHHSGEHSKAKADALVAELVKNDGVKAAAFQADLRQFDAAKKLYDEVIAKLGNPDILFANHGATFTAIGPAGDIRDILPAEFEATWRLNAGAHYYLAHLCVPYMAEQKWGRVIFTSSLGAVTGGVVGPHYASSKSAIFGLIRWLSLRYSKDGICSNALVPWLIEDTNIVQKANLPPEVGAAIPVGRLGRSDEVASVVLMLVQNSYMTNKIITVDGGLTGGTL</sequence>
<dbReference type="SUPFAM" id="SSF51735">
    <property type="entry name" value="NAD(P)-binding Rossmann-fold domains"/>
    <property type="match status" value="1"/>
</dbReference>
<name>A0A9P3L7Y6_9APHY</name>
<dbReference type="GO" id="GO:0048038">
    <property type="term" value="F:quinone binding"/>
    <property type="evidence" value="ECO:0007669"/>
    <property type="project" value="TreeGrafter"/>
</dbReference>
<keyword evidence="2" id="KW-0521">NADP</keyword>
<dbReference type="OrthoDB" id="1888931at2759"/>
<dbReference type="Proteomes" id="UP000703269">
    <property type="component" value="Unassembled WGS sequence"/>
</dbReference>
<protein>
    <submittedName>
        <fullName evidence="3">3-oxoacyl-reductase</fullName>
    </submittedName>
</protein>
<comment type="caution">
    <text evidence="3">The sequence shown here is derived from an EMBL/GenBank/DDBJ whole genome shotgun (WGS) entry which is preliminary data.</text>
</comment>